<dbReference type="AlphaFoldDB" id="A0A4R0R6V1"/>
<dbReference type="GO" id="GO:0032543">
    <property type="term" value="P:mitochondrial translation"/>
    <property type="evidence" value="ECO:0007669"/>
    <property type="project" value="InterPro"/>
</dbReference>
<feature type="region of interest" description="Disordered" evidence="1">
    <location>
        <begin position="22"/>
        <end position="41"/>
    </location>
</feature>
<feature type="compositionally biased region" description="Basic residues" evidence="1">
    <location>
        <begin position="223"/>
        <end position="235"/>
    </location>
</feature>
<evidence type="ECO:0000313" key="4">
    <source>
        <dbReference type="Proteomes" id="UP000292702"/>
    </source>
</evidence>
<dbReference type="STRING" id="92696.A0A4R0R6V1"/>
<evidence type="ECO:0000313" key="3">
    <source>
        <dbReference type="EMBL" id="TCD63320.1"/>
    </source>
</evidence>
<dbReference type="InterPro" id="IPR019349">
    <property type="entry name" value="Ribosomal_mS35_mit"/>
</dbReference>
<dbReference type="EMBL" id="RWJN01000307">
    <property type="protein sequence ID" value="TCD63320.1"/>
    <property type="molecule type" value="Genomic_DNA"/>
</dbReference>
<reference evidence="3 4" key="1">
    <citation type="submission" date="2018-11" db="EMBL/GenBank/DDBJ databases">
        <title>Genome assembly of Steccherinum ochraceum LE-BIN_3174, the white-rot fungus of the Steccherinaceae family (The Residual Polyporoid clade, Polyporales, Basidiomycota).</title>
        <authorList>
            <person name="Fedorova T.V."/>
            <person name="Glazunova O.A."/>
            <person name="Landesman E.O."/>
            <person name="Moiseenko K.V."/>
            <person name="Psurtseva N.V."/>
            <person name="Savinova O.S."/>
            <person name="Shakhova N.V."/>
            <person name="Tyazhelova T.V."/>
            <person name="Vasina D.V."/>
        </authorList>
    </citation>
    <scope>NUCLEOTIDE SEQUENCE [LARGE SCALE GENOMIC DNA]</scope>
    <source>
        <strain evidence="3 4">LE-BIN_3174</strain>
    </source>
</reference>
<dbReference type="OrthoDB" id="283424at2759"/>
<dbReference type="Proteomes" id="UP000292702">
    <property type="component" value="Unassembled WGS sequence"/>
</dbReference>
<organism evidence="3 4">
    <name type="scientific">Steccherinum ochraceum</name>
    <dbReference type="NCBI Taxonomy" id="92696"/>
    <lineage>
        <taxon>Eukaryota</taxon>
        <taxon>Fungi</taxon>
        <taxon>Dikarya</taxon>
        <taxon>Basidiomycota</taxon>
        <taxon>Agaricomycotina</taxon>
        <taxon>Agaricomycetes</taxon>
        <taxon>Polyporales</taxon>
        <taxon>Steccherinaceae</taxon>
        <taxon>Steccherinum</taxon>
    </lineage>
</organism>
<dbReference type="Pfam" id="PF10213">
    <property type="entry name" value="MRP-S28"/>
    <property type="match status" value="1"/>
</dbReference>
<dbReference type="PANTHER" id="PTHR13490:SF0">
    <property type="entry name" value="SMALL RIBOSOMAL SUBUNIT PROTEIN MS35"/>
    <property type="match status" value="1"/>
</dbReference>
<name>A0A4R0R6V1_9APHY</name>
<keyword evidence="4" id="KW-1185">Reference proteome</keyword>
<dbReference type="PANTHER" id="PTHR13490">
    <property type="entry name" value="MITOCHONDRIAL 28S RIBOSOMAL PROTEIN S28"/>
    <property type="match status" value="1"/>
</dbReference>
<feature type="compositionally biased region" description="Pro residues" evidence="1">
    <location>
        <begin position="252"/>
        <end position="262"/>
    </location>
</feature>
<accession>A0A4R0R6V1</accession>
<protein>
    <recommendedName>
        <fullName evidence="2">Small ribosomal subunit protein mS35 mitochondrial conserved domain-containing protein</fullName>
    </recommendedName>
</protein>
<sequence length="262" mass="29234">MSLAALRNVVSPGSSRHGLRLFHASPASRMPRAMPTRKKDEDADLIVTLDDLETPAGDDDVTSAGHLVLRQQRQVLYYMRLIEHDMPNLVAHRRPFIPPSSSSPLIVRSISYGGEEHPADRKRVIVAPVSKLPLADDEARKRFKLLSGVRWTPEPPKDGGCGPHESDEWGFFKLSCESFPKPAMNLKWASDTLDRLVAEANDTSKAQLLDMPYDDRHLEAKLRKGKKGGHAKGRGYTRPTLKDFPKEWLPDLPVPSPTPALQ</sequence>
<evidence type="ECO:0000256" key="1">
    <source>
        <dbReference type="SAM" id="MobiDB-lite"/>
    </source>
</evidence>
<feature type="domain" description="Small ribosomal subunit protein mS35 mitochondrial conserved" evidence="2">
    <location>
        <begin position="95"/>
        <end position="248"/>
    </location>
</feature>
<dbReference type="GO" id="GO:0005763">
    <property type="term" value="C:mitochondrial small ribosomal subunit"/>
    <property type="evidence" value="ECO:0007669"/>
    <property type="project" value="TreeGrafter"/>
</dbReference>
<dbReference type="InterPro" id="IPR039848">
    <property type="entry name" value="Ribosomal_mS35_mt"/>
</dbReference>
<feature type="region of interest" description="Disordered" evidence="1">
    <location>
        <begin position="221"/>
        <end position="262"/>
    </location>
</feature>
<feature type="compositionally biased region" description="Basic and acidic residues" evidence="1">
    <location>
        <begin position="240"/>
        <end position="249"/>
    </location>
</feature>
<dbReference type="GO" id="GO:0003735">
    <property type="term" value="F:structural constituent of ribosome"/>
    <property type="evidence" value="ECO:0007669"/>
    <property type="project" value="InterPro"/>
</dbReference>
<comment type="caution">
    <text evidence="3">The sequence shown here is derived from an EMBL/GenBank/DDBJ whole genome shotgun (WGS) entry which is preliminary data.</text>
</comment>
<gene>
    <name evidence="3" type="ORF">EIP91_005666</name>
</gene>
<evidence type="ECO:0000259" key="2">
    <source>
        <dbReference type="Pfam" id="PF10213"/>
    </source>
</evidence>
<proteinExistence type="predicted"/>